<keyword evidence="8 11" id="KW-0472">Membrane</keyword>
<reference evidence="13 14" key="1">
    <citation type="submission" date="2020-07" db="EMBL/GenBank/DDBJ databases">
        <title>Pusillimonas sp. nov., isolated from poultry manure in Taiwan.</title>
        <authorList>
            <person name="Lin S.-Y."/>
            <person name="Tang Y.-S."/>
            <person name="Young C.-C."/>
        </authorList>
    </citation>
    <scope>NUCLEOTIDE SEQUENCE [LARGE SCALE GENOMIC DNA]</scope>
    <source>
        <strain evidence="13 14">CC-YST705</strain>
    </source>
</reference>
<feature type="domain" description="HemY N-terminal" evidence="12">
    <location>
        <begin position="26"/>
        <end position="135"/>
    </location>
</feature>
<evidence type="ECO:0000256" key="2">
    <source>
        <dbReference type="ARBA" id="ARBA00004429"/>
    </source>
</evidence>
<dbReference type="Proteomes" id="UP000776983">
    <property type="component" value="Unassembled WGS sequence"/>
</dbReference>
<protein>
    <submittedName>
        <fullName evidence="13">Tetratricopeptide repeat protein</fullName>
    </submittedName>
</protein>
<dbReference type="InterPro" id="IPR010817">
    <property type="entry name" value="HemY_N"/>
</dbReference>
<dbReference type="EMBL" id="JACDXW010000002">
    <property type="protein sequence ID" value="MCB5363335.1"/>
    <property type="molecule type" value="Genomic_DNA"/>
</dbReference>
<accession>A0ABS8CBD7</accession>
<evidence type="ECO:0000313" key="14">
    <source>
        <dbReference type="Proteomes" id="UP000776983"/>
    </source>
</evidence>
<keyword evidence="9" id="KW-0627">Porphyrin biosynthesis</keyword>
<evidence type="ECO:0000256" key="7">
    <source>
        <dbReference type="ARBA" id="ARBA00022989"/>
    </source>
</evidence>
<evidence type="ECO:0000256" key="1">
    <source>
        <dbReference type="ARBA" id="ARBA00002962"/>
    </source>
</evidence>
<evidence type="ECO:0000256" key="6">
    <source>
        <dbReference type="ARBA" id="ARBA00022692"/>
    </source>
</evidence>
<evidence type="ECO:0000256" key="5">
    <source>
        <dbReference type="ARBA" id="ARBA00022519"/>
    </source>
</evidence>
<keyword evidence="4" id="KW-1003">Cell membrane</keyword>
<gene>
    <name evidence="13" type="ORF">H0484_06150</name>
</gene>
<evidence type="ECO:0000256" key="3">
    <source>
        <dbReference type="ARBA" id="ARBA00004744"/>
    </source>
</evidence>
<feature type="region of interest" description="Disordered" evidence="10">
    <location>
        <begin position="410"/>
        <end position="511"/>
    </location>
</feature>
<feature type="transmembrane region" description="Helical" evidence="11">
    <location>
        <begin position="41"/>
        <end position="66"/>
    </location>
</feature>
<evidence type="ECO:0000256" key="10">
    <source>
        <dbReference type="SAM" id="MobiDB-lite"/>
    </source>
</evidence>
<dbReference type="SUPFAM" id="SSF48452">
    <property type="entry name" value="TPR-like"/>
    <property type="match status" value="1"/>
</dbReference>
<sequence>MSSWIRIIFLLILAVLLAVVLREHSGNVLIIAQPWRIELSLTLAVLLLIALFIVLHVLLQWISWLSSSPTRFRSWRGQRAQRKDRSSLEQGWIGVLEGRDQEAEQKLARLLARTRSSDTKVLAALALARSQHDNGRHAQRDETLEQARVAAAPQPKLQEAVAVVRAELLLDQQRADEALALLQPVYDANPKAFNALRLLLQAHWQLGNQAQVYECVRLLQRKGVLSAQEARPYIERAVTERLAQVDEAGFKSTWGDLKKEERLWPSIALGAAAFHERLAQPRDAAKILEAALNQELDPQLLSAYSQCPPDDVARRVAKAETWLKQSPNNADLLTALGNLCLKGQLWGAGERYLQRSMALRNDVRIHALLGTLYDRLGRSHEAMSHWRLAALAAGTLPVLHWDSVLPAADMRSDPGAPDALPDDAPRMSAPAQSWSAPEAASAVGYLPEESSYEEDVPRKPTSGSPLVDTSDDDLYFDSAPIPGIDLSQTSDRSDSATSAAGTSQDDISRTA</sequence>
<dbReference type="NCBIfam" id="TIGR00540">
    <property type="entry name" value="TPR_hemY_coli"/>
    <property type="match status" value="1"/>
</dbReference>
<dbReference type="Pfam" id="PF07219">
    <property type="entry name" value="HemY_N"/>
    <property type="match status" value="1"/>
</dbReference>
<comment type="pathway">
    <text evidence="3">Porphyrin-containing compound metabolism; protoheme biosynthesis.</text>
</comment>
<feature type="compositionally biased region" description="Low complexity" evidence="10">
    <location>
        <begin position="487"/>
        <end position="505"/>
    </location>
</feature>
<dbReference type="RefSeq" id="WP_226953658.1">
    <property type="nucleotide sequence ID" value="NZ_JACDXW010000002.1"/>
</dbReference>
<proteinExistence type="predicted"/>
<keyword evidence="5" id="KW-0997">Cell inner membrane</keyword>
<evidence type="ECO:0000256" key="11">
    <source>
        <dbReference type="SAM" id="Phobius"/>
    </source>
</evidence>
<dbReference type="Gene3D" id="1.25.40.10">
    <property type="entry name" value="Tetratricopeptide repeat domain"/>
    <property type="match status" value="2"/>
</dbReference>
<keyword evidence="14" id="KW-1185">Reference proteome</keyword>
<evidence type="ECO:0000256" key="8">
    <source>
        <dbReference type="ARBA" id="ARBA00023136"/>
    </source>
</evidence>
<evidence type="ECO:0000313" key="13">
    <source>
        <dbReference type="EMBL" id="MCB5363335.1"/>
    </source>
</evidence>
<keyword evidence="6 11" id="KW-0812">Transmembrane</keyword>
<evidence type="ECO:0000259" key="12">
    <source>
        <dbReference type="Pfam" id="PF07219"/>
    </source>
</evidence>
<keyword evidence="7 11" id="KW-1133">Transmembrane helix</keyword>
<dbReference type="InterPro" id="IPR005254">
    <property type="entry name" value="Heme_biosyn_assoc_TPR_pro"/>
</dbReference>
<comment type="function">
    <text evidence="1">Involved in a late step of protoheme IX synthesis.</text>
</comment>
<evidence type="ECO:0000256" key="9">
    <source>
        <dbReference type="ARBA" id="ARBA00023244"/>
    </source>
</evidence>
<organism evidence="13 14">
    <name type="scientific">Mesopusillimonas faecipullorum</name>
    <dbReference type="NCBI Taxonomy" id="2755040"/>
    <lineage>
        <taxon>Bacteria</taxon>
        <taxon>Pseudomonadati</taxon>
        <taxon>Pseudomonadota</taxon>
        <taxon>Betaproteobacteria</taxon>
        <taxon>Burkholderiales</taxon>
        <taxon>Alcaligenaceae</taxon>
        <taxon>Mesopusillimonas</taxon>
    </lineage>
</organism>
<name>A0ABS8CBD7_9BURK</name>
<comment type="caution">
    <text evidence="13">The sequence shown here is derived from an EMBL/GenBank/DDBJ whole genome shotgun (WGS) entry which is preliminary data.</text>
</comment>
<comment type="subcellular location">
    <subcellularLocation>
        <location evidence="2">Cell inner membrane</location>
        <topology evidence="2">Multi-pass membrane protein</topology>
    </subcellularLocation>
</comment>
<dbReference type="InterPro" id="IPR011990">
    <property type="entry name" value="TPR-like_helical_dom_sf"/>
</dbReference>
<evidence type="ECO:0000256" key="4">
    <source>
        <dbReference type="ARBA" id="ARBA00022475"/>
    </source>
</evidence>